<dbReference type="AlphaFoldDB" id="A0A7X9SVE1"/>
<keyword evidence="2 6" id="KW-0101">Branched-chain amino acid catabolism</keyword>
<dbReference type="InterPro" id="IPR008927">
    <property type="entry name" value="6-PGluconate_DH-like_C_sf"/>
</dbReference>
<evidence type="ECO:0000256" key="3">
    <source>
        <dbReference type="ARBA" id="ARBA00023002"/>
    </source>
</evidence>
<dbReference type="RefSeq" id="WP_168937359.1">
    <property type="nucleotide sequence ID" value="NZ_JABAGA010000001.1"/>
</dbReference>
<evidence type="ECO:0000259" key="8">
    <source>
        <dbReference type="Pfam" id="PF14833"/>
    </source>
</evidence>
<comment type="caution">
    <text evidence="9">The sequence shown here is derived from an EMBL/GenBank/DDBJ whole genome shotgun (WGS) entry which is preliminary data.</text>
</comment>
<dbReference type="PIRSF" id="PIRSF000103">
    <property type="entry name" value="HIBADH"/>
    <property type="match status" value="1"/>
</dbReference>
<dbReference type="InterPro" id="IPR011548">
    <property type="entry name" value="HIBADH"/>
</dbReference>
<dbReference type="GO" id="GO:0051287">
    <property type="term" value="F:NAD binding"/>
    <property type="evidence" value="ECO:0007669"/>
    <property type="project" value="InterPro"/>
</dbReference>
<evidence type="ECO:0000313" key="10">
    <source>
        <dbReference type="Proteomes" id="UP000589552"/>
    </source>
</evidence>
<gene>
    <name evidence="9" type="primary">mmsB</name>
    <name evidence="9" type="ORF">HF852_03500</name>
</gene>
<comment type="pathway">
    <text evidence="6">Amino-acid degradation; L-valine degradation.</text>
</comment>
<evidence type="ECO:0000259" key="7">
    <source>
        <dbReference type="Pfam" id="PF03446"/>
    </source>
</evidence>
<dbReference type="EMBL" id="JABAGA010000001">
    <property type="protein sequence ID" value="NMF08680.1"/>
    <property type="molecule type" value="Genomic_DNA"/>
</dbReference>
<dbReference type="UniPathway" id="UPA00362"/>
<dbReference type="GO" id="GO:0050661">
    <property type="term" value="F:NADP binding"/>
    <property type="evidence" value="ECO:0007669"/>
    <property type="project" value="InterPro"/>
</dbReference>
<dbReference type="Proteomes" id="UP000589552">
    <property type="component" value="Unassembled WGS sequence"/>
</dbReference>
<evidence type="ECO:0000256" key="1">
    <source>
        <dbReference type="ARBA" id="ARBA00009080"/>
    </source>
</evidence>
<dbReference type="InterPro" id="IPR029154">
    <property type="entry name" value="HIBADH-like_NADP-bd"/>
</dbReference>
<accession>A0A7X9SVE1</accession>
<dbReference type="GO" id="GO:0008442">
    <property type="term" value="F:3-hydroxyisobutyrate dehydrogenase activity"/>
    <property type="evidence" value="ECO:0007669"/>
    <property type="project" value="UniProtKB-EC"/>
</dbReference>
<dbReference type="GO" id="GO:0006574">
    <property type="term" value="P:L-valine catabolic process"/>
    <property type="evidence" value="ECO:0007669"/>
    <property type="project" value="UniProtKB-UniPathway"/>
</dbReference>
<evidence type="ECO:0000256" key="4">
    <source>
        <dbReference type="ARBA" id="ARBA00023027"/>
    </source>
</evidence>
<sequence length="304" mass="30137">MTDTTNTTPNSATTVAFIGLGNMGGPMAANLAAAGYAVRGFDVGAEAQAKAREAGIDIVDSVAGAVDGAEIIVSMLPNGSLVDSVVTEALAVAKQGSLFVDCSTIAVDDATSVRDKVAAAGSAFIDAPVSGGVTGAAAGTLAFMVGGDEPDVARANPLFDVMGRATTHCGAVGAGQAAKVCNNMVLAIQQLAIGEAMVLGEKLGLSAESFHSVVSNSTGACWALTVNCPVAGPVPTSPANNGFTPGFATALMVKDLGLAMGALDATGASAPLGRTAAEKFREFADDGNAHLDFSAIINTLREGD</sequence>
<comment type="catalytic activity">
    <reaction evidence="6">
        <text>3-hydroxy-2-methylpropanoate + NAD(+) = 2-methyl-3-oxopropanoate + NADH + H(+)</text>
        <dbReference type="Rhea" id="RHEA:17681"/>
        <dbReference type="ChEBI" id="CHEBI:11805"/>
        <dbReference type="ChEBI" id="CHEBI:15378"/>
        <dbReference type="ChEBI" id="CHEBI:57540"/>
        <dbReference type="ChEBI" id="CHEBI:57700"/>
        <dbReference type="ChEBI" id="CHEBI:57945"/>
        <dbReference type="EC" id="1.1.1.31"/>
    </reaction>
</comment>
<dbReference type="SUPFAM" id="SSF51735">
    <property type="entry name" value="NAD(P)-binding Rossmann-fold domains"/>
    <property type="match status" value="1"/>
</dbReference>
<comment type="similarity">
    <text evidence="1 6">Belongs to the HIBADH-related family.</text>
</comment>
<dbReference type="InterPro" id="IPR002204">
    <property type="entry name" value="3-OH-isobutyrate_DH-rel_CS"/>
</dbReference>
<feature type="active site" evidence="5">
    <location>
        <position position="179"/>
    </location>
</feature>
<evidence type="ECO:0000256" key="5">
    <source>
        <dbReference type="PIRSR" id="PIRSR000103-1"/>
    </source>
</evidence>
<dbReference type="InterPro" id="IPR013328">
    <property type="entry name" value="6PGD_dom2"/>
</dbReference>
<dbReference type="FunFam" id="1.10.1040.10:FF:000006">
    <property type="entry name" value="3-hydroxyisobutyrate dehydrogenase"/>
    <property type="match status" value="1"/>
</dbReference>
<dbReference type="NCBIfam" id="TIGR01692">
    <property type="entry name" value="HIBADH"/>
    <property type="match status" value="1"/>
</dbReference>
<dbReference type="PROSITE" id="PS00895">
    <property type="entry name" value="3_HYDROXYISOBUT_DH"/>
    <property type="match status" value="1"/>
</dbReference>
<feature type="domain" description="6-phosphogluconate dehydrogenase NADP-binding" evidence="7">
    <location>
        <begin position="14"/>
        <end position="170"/>
    </location>
</feature>
<dbReference type="Pfam" id="PF03446">
    <property type="entry name" value="NAD_binding_2"/>
    <property type="match status" value="1"/>
</dbReference>
<dbReference type="Gene3D" id="3.40.50.720">
    <property type="entry name" value="NAD(P)-binding Rossmann-like Domain"/>
    <property type="match status" value="1"/>
</dbReference>
<evidence type="ECO:0000313" key="9">
    <source>
        <dbReference type="EMBL" id="NMF08680.1"/>
    </source>
</evidence>
<evidence type="ECO:0000256" key="2">
    <source>
        <dbReference type="ARBA" id="ARBA00022456"/>
    </source>
</evidence>
<feature type="domain" description="3-hydroxyisobutyrate dehydrogenase-like NAD-binding" evidence="8">
    <location>
        <begin position="173"/>
        <end position="299"/>
    </location>
</feature>
<reference evidence="9 10" key="1">
    <citation type="submission" date="2020-04" db="EMBL/GenBank/DDBJ databases">
        <authorList>
            <person name="Hitch T.C.A."/>
            <person name="Wylensek D."/>
            <person name="Clavel T."/>
        </authorList>
    </citation>
    <scope>NUCLEOTIDE SEQUENCE [LARGE SCALE GENOMIC DNA]</scope>
    <source>
        <strain evidence="9 10">BL-383-APC-2I</strain>
    </source>
</reference>
<dbReference type="EC" id="1.1.1.31" evidence="6"/>
<organism evidence="9 10">
    <name type="scientific">Corynebacterium xerosis</name>
    <dbReference type="NCBI Taxonomy" id="1725"/>
    <lineage>
        <taxon>Bacteria</taxon>
        <taxon>Bacillati</taxon>
        <taxon>Actinomycetota</taxon>
        <taxon>Actinomycetes</taxon>
        <taxon>Mycobacteriales</taxon>
        <taxon>Corynebacteriaceae</taxon>
        <taxon>Corynebacterium</taxon>
    </lineage>
</organism>
<dbReference type="PANTHER" id="PTHR22981">
    <property type="entry name" value="3-HYDROXYISOBUTYRATE DEHYDROGENASE-RELATED"/>
    <property type="match status" value="1"/>
</dbReference>
<keyword evidence="3 6" id="KW-0560">Oxidoreductase</keyword>
<name>A0A7X9SVE1_9CORY</name>
<dbReference type="InterPro" id="IPR006115">
    <property type="entry name" value="6PGDH_NADP-bd"/>
</dbReference>
<dbReference type="SUPFAM" id="SSF48179">
    <property type="entry name" value="6-phosphogluconate dehydrogenase C-terminal domain-like"/>
    <property type="match status" value="1"/>
</dbReference>
<evidence type="ECO:0000256" key="6">
    <source>
        <dbReference type="RuleBase" id="RU910714"/>
    </source>
</evidence>
<dbReference type="Pfam" id="PF14833">
    <property type="entry name" value="NAD_binding_11"/>
    <property type="match status" value="1"/>
</dbReference>
<proteinExistence type="inferred from homology"/>
<dbReference type="Gene3D" id="1.10.1040.10">
    <property type="entry name" value="N-(1-d-carboxylethyl)-l-norvaline Dehydrogenase, domain 2"/>
    <property type="match status" value="1"/>
</dbReference>
<keyword evidence="4 6" id="KW-0520">NAD</keyword>
<protein>
    <recommendedName>
        <fullName evidence="6">3-hydroxyisobutyrate dehydrogenase</fullName>
        <shortName evidence="6">HIBADH</shortName>
        <ecNumber evidence="6">1.1.1.31</ecNumber>
    </recommendedName>
</protein>
<dbReference type="PANTHER" id="PTHR22981:SF7">
    <property type="entry name" value="3-HYDROXYISOBUTYRATE DEHYDROGENASE, MITOCHONDRIAL"/>
    <property type="match status" value="1"/>
</dbReference>
<dbReference type="InterPro" id="IPR015815">
    <property type="entry name" value="HIBADH-related"/>
</dbReference>
<dbReference type="InterPro" id="IPR036291">
    <property type="entry name" value="NAD(P)-bd_dom_sf"/>
</dbReference>